<reference evidence="6" key="1">
    <citation type="submission" date="2020-12" db="EMBL/GenBank/DDBJ databases">
        <title>Leucobacter sp. CAS1, isolated from Chromium sludge.</title>
        <authorList>
            <person name="Xu Z."/>
        </authorList>
    </citation>
    <scope>NUCLEOTIDE SEQUENCE</scope>
    <source>
        <strain evidence="6">CSA1</strain>
    </source>
</reference>
<organism evidence="6 7">
    <name type="scientific">Leucobacter chromiisoli</name>
    <dbReference type="NCBI Taxonomy" id="2796471"/>
    <lineage>
        <taxon>Bacteria</taxon>
        <taxon>Bacillati</taxon>
        <taxon>Actinomycetota</taxon>
        <taxon>Actinomycetes</taxon>
        <taxon>Micrococcales</taxon>
        <taxon>Microbacteriaceae</taxon>
        <taxon>Leucobacter</taxon>
    </lineage>
</organism>
<proteinExistence type="predicted"/>
<dbReference type="Pfam" id="PF18085">
    <property type="entry name" value="Mak_N_cap"/>
    <property type="match status" value="1"/>
</dbReference>
<evidence type="ECO:0000256" key="3">
    <source>
        <dbReference type="ARBA" id="ARBA00022777"/>
    </source>
</evidence>
<evidence type="ECO:0000256" key="4">
    <source>
        <dbReference type="ARBA" id="ARBA00022840"/>
    </source>
</evidence>
<keyword evidence="7" id="KW-1185">Reference proteome</keyword>
<keyword evidence="3" id="KW-0418">Kinase</keyword>
<evidence type="ECO:0000259" key="5">
    <source>
        <dbReference type="Pfam" id="PF18085"/>
    </source>
</evidence>
<dbReference type="AlphaFoldDB" id="A0A934Q9A3"/>
<dbReference type="InterPro" id="IPR040999">
    <property type="entry name" value="Mak_N_cap"/>
</dbReference>
<dbReference type="NCBIfam" id="NF047744">
    <property type="entry name" value="CG0192_rel"/>
    <property type="match status" value="1"/>
</dbReference>
<accession>A0A934Q9A3</accession>
<name>A0A934Q9A3_9MICO</name>
<dbReference type="GO" id="GO:0005524">
    <property type="term" value="F:ATP binding"/>
    <property type="evidence" value="ECO:0007669"/>
    <property type="project" value="UniProtKB-KW"/>
</dbReference>
<protein>
    <recommendedName>
        <fullName evidence="5">Maltokinase N-terminal cap domain-containing protein</fullName>
    </recommendedName>
</protein>
<evidence type="ECO:0000256" key="2">
    <source>
        <dbReference type="ARBA" id="ARBA00022741"/>
    </source>
</evidence>
<dbReference type="EMBL" id="JAEHOH010000018">
    <property type="protein sequence ID" value="MBK0419863.1"/>
    <property type="molecule type" value="Genomic_DNA"/>
</dbReference>
<gene>
    <name evidence="6" type="ORF">JD276_12550</name>
</gene>
<dbReference type="GO" id="GO:0016301">
    <property type="term" value="F:kinase activity"/>
    <property type="evidence" value="ECO:0007669"/>
    <property type="project" value="UniProtKB-KW"/>
</dbReference>
<keyword evidence="2" id="KW-0547">Nucleotide-binding</keyword>
<sequence>MALLHRTTLTPTKLELLAAWLPLQPWFDGDPAALRQVGAFRFDDPDGEVGIETILLTAGDDTAYQVPLTYRAAPPADAPETLIGTLQHGVLGERWVSDAVLDPAYVRALVEAILHGGGEASLLVEEDHELMLVENDTHVRGSGLDLGDLDSYMAQGRVSGVTTRVETGVGVLEVVRRPDLGAAAPERAGILVGTWPGLSCPALLAALQLDSAALQRVGG</sequence>
<dbReference type="Proteomes" id="UP000608530">
    <property type="component" value="Unassembled WGS sequence"/>
</dbReference>
<keyword evidence="1" id="KW-0808">Transferase</keyword>
<evidence type="ECO:0000313" key="7">
    <source>
        <dbReference type="Proteomes" id="UP000608530"/>
    </source>
</evidence>
<evidence type="ECO:0000256" key="1">
    <source>
        <dbReference type="ARBA" id="ARBA00022679"/>
    </source>
</evidence>
<feature type="domain" description="Maltokinase N-terminal cap" evidence="5">
    <location>
        <begin position="20"/>
        <end position="102"/>
    </location>
</feature>
<dbReference type="RefSeq" id="WP_200116005.1">
    <property type="nucleotide sequence ID" value="NZ_JAEHOH010000018.1"/>
</dbReference>
<evidence type="ECO:0000313" key="6">
    <source>
        <dbReference type="EMBL" id="MBK0419863.1"/>
    </source>
</evidence>
<comment type="caution">
    <text evidence="6">The sequence shown here is derived from an EMBL/GenBank/DDBJ whole genome shotgun (WGS) entry which is preliminary data.</text>
</comment>
<keyword evidence="4" id="KW-0067">ATP-binding</keyword>